<comment type="caution">
    <text evidence="4">The sequence shown here is derived from an EMBL/GenBank/DDBJ whole genome shotgun (WGS) entry which is preliminary data.</text>
</comment>
<dbReference type="EMBL" id="VWPX01003278">
    <property type="protein sequence ID" value="NWI09766.1"/>
    <property type="molecule type" value="Genomic_DNA"/>
</dbReference>
<feature type="region of interest" description="Disordered" evidence="2">
    <location>
        <begin position="453"/>
        <end position="480"/>
    </location>
</feature>
<dbReference type="AlphaFoldDB" id="A0A7K4K1J6"/>
<dbReference type="Proteomes" id="UP000545332">
    <property type="component" value="Unassembled WGS sequence"/>
</dbReference>
<feature type="compositionally biased region" description="Polar residues" evidence="2">
    <location>
        <begin position="468"/>
        <end position="480"/>
    </location>
</feature>
<name>A0A7K4K1J6_9AVES</name>
<dbReference type="PROSITE" id="PS51746">
    <property type="entry name" value="PPM_2"/>
    <property type="match status" value="1"/>
</dbReference>
<proteinExistence type="inferred from homology"/>
<dbReference type="OrthoDB" id="343114at2759"/>
<evidence type="ECO:0000313" key="5">
    <source>
        <dbReference type="Proteomes" id="UP000545332"/>
    </source>
</evidence>
<dbReference type="InterPro" id="IPR036457">
    <property type="entry name" value="PPM-type-like_dom_sf"/>
</dbReference>
<organism evidence="4 5">
    <name type="scientific">Crypturellus soui</name>
    <dbReference type="NCBI Taxonomy" id="458187"/>
    <lineage>
        <taxon>Eukaryota</taxon>
        <taxon>Metazoa</taxon>
        <taxon>Chordata</taxon>
        <taxon>Craniata</taxon>
        <taxon>Vertebrata</taxon>
        <taxon>Euteleostomi</taxon>
        <taxon>Archelosauria</taxon>
        <taxon>Archosauria</taxon>
        <taxon>Dinosauria</taxon>
        <taxon>Saurischia</taxon>
        <taxon>Theropoda</taxon>
        <taxon>Coelurosauria</taxon>
        <taxon>Aves</taxon>
        <taxon>Palaeognathae</taxon>
        <taxon>Tinamiformes</taxon>
        <taxon>Tinamidae</taxon>
        <taxon>Crypturellus</taxon>
    </lineage>
</organism>
<evidence type="ECO:0000256" key="2">
    <source>
        <dbReference type="SAM" id="MobiDB-lite"/>
    </source>
</evidence>
<protein>
    <submittedName>
        <fullName evidence="4">PP2D1 protein</fullName>
    </submittedName>
</protein>
<dbReference type="InterPro" id="IPR001932">
    <property type="entry name" value="PPM-type_phosphatase-like_dom"/>
</dbReference>
<dbReference type="SUPFAM" id="SSF81606">
    <property type="entry name" value="PP2C-like"/>
    <property type="match status" value="1"/>
</dbReference>
<dbReference type="PANTHER" id="PTHR13832:SF837">
    <property type="entry name" value="PROTEIN PHOSPHATASE 2C-LIKE DOMAIN-CONTAINING PROTEIN 1"/>
    <property type="match status" value="1"/>
</dbReference>
<evidence type="ECO:0000256" key="1">
    <source>
        <dbReference type="ARBA" id="ARBA00006702"/>
    </source>
</evidence>
<gene>
    <name evidence="4" type="primary">Pp2d1</name>
    <name evidence="4" type="ORF">CRYSOU_R04446</name>
</gene>
<dbReference type="CDD" id="cd00143">
    <property type="entry name" value="PP2Cc"/>
    <property type="match status" value="1"/>
</dbReference>
<dbReference type="PANTHER" id="PTHR13832">
    <property type="entry name" value="PROTEIN PHOSPHATASE 2C"/>
    <property type="match status" value="1"/>
</dbReference>
<dbReference type="GO" id="GO:0004722">
    <property type="term" value="F:protein serine/threonine phosphatase activity"/>
    <property type="evidence" value="ECO:0007669"/>
    <property type="project" value="InterPro"/>
</dbReference>
<keyword evidence="5" id="KW-1185">Reference proteome</keyword>
<evidence type="ECO:0000313" key="4">
    <source>
        <dbReference type="EMBL" id="NWI09766.1"/>
    </source>
</evidence>
<dbReference type="Pfam" id="PF00481">
    <property type="entry name" value="PP2C"/>
    <property type="match status" value="1"/>
</dbReference>
<comment type="similarity">
    <text evidence="1">Belongs to the PP2C family.</text>
</comment>
<evidence type="ECO:0000259" key="3">
    <source>
        <dbReference type="PROSITE" id="PS51746"/>
    </source>
</evidence>
<feature type="domain" description="PPM-type phosphatase" evidence="3">
    <location>
        <begin position="117"/>
        <end position="561"/>
    </location>
</feature>
<feature type="non-terminal residue" evidence="4">
    <location>
        <position position="567"/>
    </location>
</feature>
<reference evidence="4 5" key="1">
    <citation type="submission" date="2019-09" db="EMBL/GenBank/DDBJ databases">
        <title>Bird 10,000 Genomes (B10K) Project - Family phase.</title>
        <authorList>
            <person name="Zhang G."/>
        </authorList>
    </citation>
    <scope>NUCLEOTIDE SEQUENCE [LARGE SCALE GENOMIC DNA]</scope>
    <source>
        <strain evidence="4">B10K-MSB-42743</strain>
        <tissue evidence="4">Heart</tissue>
    </source>
</reference>
<dbReference type="SMART" id="SM00332">
    <property type="entry name" value="PP2Cc"/>
    <property type="match status" value="1"/>
</dbReference>
<dbReference type="InterPro" id="IPR015655">
    <property type="entry name" value="PP2C"/>
</dbReference>
<accession>A0A7K4K1J6</accession>
<sequence>TVPSNVDPKGISIVCSLCQQSIYPHHLFHHKKEHSALRRLGYSSPQTKTDNETLLARRQELISNLTKLPRYSESYRQKIDYSFEFLADKQTYSSCCHMDNINKSSTLKNVKNSLIKALSICQDKNATWQGNMEDRYIVLDNYGSRSDTCFLGLVDGYHGATAAEAVSAELPLLFLDQLAQTDSSYKKSMEEQKILDSFSTVITEDYRKKEKIFSDKQVNDKTNKPNTYKWIHKAYAKAFWRMDRLLQLGRNEVSKVRWSGCSVLTCLVERIHSAETASTEEIKRQSLEKHRHSPLARTSKGVAGLLHIANIGNTHAILCKNGKAYRLSEEHSTSNTRERKRILQGGGKISSNEPDGLVEGHLRTTRGLGHHGNPVLKRSVIPVPRTVSAPIDDSCQFLILASNGLWEVLDYHEVHALTLKTFTHYLRLYGGIQQNGTSLQKFQCLMSVSEEGLSDSKATNDQRDGTEILQSNADPFSDKTTSYTGQQLVETVLTGGSKPTPRSGRGTRVYLARSDAHTAAGGRVPVARLYDEAAGYVSEHLVRAALAAGSRDNVTVLIVLLNGCDKI</sequence>
<dbReference type="Gene3D" id="3.60.40.10">
    <property type="entry name" value="PPM-type phosphatase domain"/>
    <property type="match status" value="1"/>
</dbReference>
<feature type="non-terminal residue" evidence="4">
    <location>
        <position position="1"/>
    </location>
</feature>